<gene>
    <name evidence="2" type="ORF">FO013_19340</name>
</gene>
<dbReference type="Proteomes" id="UP000316406">
    <property type="component" value="Unassembled WGS sequence"/>
</dbReference>
<dbReference type="AlphaFoldDB" id="A0A556C5G7"/>
<name>A0A556C5G7_BREAU</name>
<dbReference type="OrthoDB" id="4807955at2"/>
<feature type="region of interest" description="Disordered" evidence="1">
    <location>
        <begin position="32"/>
        <end position="60"/>
    </location>
</feature>
<comment type="caution">
    <text evidence="2">The sequence shown here is derived from an EMBL/GenBank/DDBJ whole genome shotgun (WGS) entry which is preliminary data.</text>
</comment>
<evidence type="ECO:0000313" key="2">
    <source>
        <dbReference type="EMBL" id="TSI12631.1"/>
    </source>
</evidence>
<proteinExistence type="predicted"/>
<accession>A0A556C5G7</accession>
<dbReference type="RefSeq" id="WP_143924195.1">
    <property type="nucleotide sequence ID" value="NZ_VLTK01000015.1"/>
</dbReference>
<evidence type="ECO:0000256" key="1">
    <source>
        <dbReference type="SAM" id="MobiDB-lite"/>
    </source>
</evidence>
<dbReference type="EMBL" id="VLTK01000015">
    <property type="protein sequence ID" value="TSI12631.1"/>
    <property type="molecule type" value="Genomic_DNA"/>
</dbReference>
<protein>
    <submittedName>
        <fullName evidence="2">Uncharacterized protein</fullName>
    </submittedName>
</protein>
<organism evidence="2 3">
    <name type="scientific">Brevibacterium aurantiacum</name>
    <dbReference type="NCBI Taxonomy" id="273384"/>
    <lineage>
        <taxon>Bacteria</taxon>
        <taxon>Bacillati</taxon>
        <taxon>Actinomycetota</taxon>
        <taxon>Actinomycetes</taxon>
        <taxon>Micrococcales</taxon>
        <taxon>Brevibacteriaceae</taxon>
        <taxon>Brevibacterium</taxon>
    </lineage>
</organism>
<keyword evidence="3" id="KW-1185">Reference proteome</keyword>
<evidence type="ECO:0000313" key="3">
    <source>
        <dbReference type="Proteomes" id="UP000316406"/>
    </source>
</evidence>
<sequence>MAAKFVHAVDTRTGKKVKVPEQHLKIFPYLRARDPKTPTAPQRPAPQVVPPTAEIIKGGK</sequence>
<reference evidence="2 3" key="1">
    <citation type="submission" date="2019-07" db="EMBL/GenBank/DDBJ databases">
        <title>Draft genome sequence of Brevibacterium aurantiacum XU54 isolated from Xinjiang China.</title>
        <authorList>
            <person name="Xu X."/>
        </authorList>
    </citation>
    <scope>NUCLEOTIDE SEQUENCE [LARGE SCALE GENOMIC DNA]</scope>
    <source>
        <strain evidence="2 3">XU54</strain>
    </source>
</reference>